<keyword evidence="11" id="KW-1185">Reference proteome</keyword>
<keyword evidence="9" id="KW-0732">Signal</keyword>
<dbReference type="GO" id="GO:0015562">
    <property type="term" value="F:efflux transmembrane transporter activity"/>
    <property type="evidence" value="ECO:0007669"/>
    <property type="project" value="InterPro"/>
</dbReference>
<evidence type="ECO:0000256" key="6">
    <source>
        <dbReference type="ARBA" id="ARBA00023136"/>
    </source>
</evidence>
<feature type="chain" id="PRO_5012933537" evidence="9">
    <location>
        <begin position="21"/>
        <end position="427"/>
    </location>
</feature>
<dbReference type="OrthoDB" id="9807719at2"/>
<evidence type="ECO:0000256" key="4">
    <source>
        <dbReference type="ARBA" id="ARBA00022452"/>
    </source>
</evidence>
<evidence type="ECO:0000313" key="11">
    <source>
        <dbReference type="Proteomes" id="UP000190367"/>
    </source>
</evidence>
<name>A0A1T4MBM6_9BACT</name>
<evidence type="ECO:0000256" key="1">
    <source>
        <dbReference type="ARBA" id="ARBA00004442"/>
    </source>
</evidence>
<dbReference type="EMBL" id="FUWZ01000001">
    <property type="protein sequence ID" value="SJZ64352.1"/>
    <property type="molecule type" value="Genomic_DNA"/>
</dbReference>
<evidence type="ECO:0000313" key="10">
    <source>
        <dbReference type="EMBL" id="SJZ64352.1"/>
    </source>
</evidence>
<evidence type="ECO:0000256" key="3">
    <source>
        <dbReference type="ARBA" id="ARBA00022448"/>
    </source>
</evidence>
<reference evidence="11" key="1">
    <citation type="submission" date="2017-02" db="EMBL/GenBank/DDBJ databases">
        <authorList>
            <person name="Varghese N."/>
            <person name="Submissions S."/>
        </authorList>
    </citation>
    <scope>NUCLEOTIDE SEQUENCE [LARGE SCALE GENOMIC DNA]</scope>
    <source>
        <strain evidence="11">DSM 22224</strain>
    </source>
</reference>
<dbReference type="InterPro" id="IPR003423">
    <property type="entry name" value="OMP_efflux"/>
</dbReference>
<dbReference type="InterPro" id="IPR051906">
    <property type="entry name" value="TolC-like"/>
</dbReference>
<evidence type="ECO:0000256" key="9">
    <source>
        <dbReference type="SAM" id="SignalP"/>
    </source>
</evidence>
<evidence type="ECO:0000256" key="2">
    <source>
        <dbReference type="ARBA" id="ARBA00007613"/>
    </source>
</evidence>
<sequence>MNFRIICTLAAAMAVQKASAQSPVLTIADCQQMAVTQNKKIKAAQYRIDAANAAVQSANASAYPSIDGSVMGVYLGKPIGGALNGMIPEYAGSAAVSVTQPIYAGGKIQLGKAAAAKGVAIQQEQKALSTTEVLFNVNKAYWQVVQVKEKIILARKYEEMLQGLQRELKNAYDAGLIYKNDLLRVEVNLNEASLQLRQAHDGLVMAKLALAQVTGMAGQTDFNVADSVSGDFPELAAQDLTAAAENRPEIRLLNQVLEVEQLQRKLLKADFLPTFGVSASGIGTAGKKVNISNGKDLMASWYGLASINVPIFDWGKKAGKVKEQSMKIAARQQELDNTKELLNLEVQQAYLALNQSVKKIRTSRLSLEQAAENLKLANDRLKAGTITGKDVLEAQMIWQQAYSSTIDSKVEYRIQEAAYRKATGTLH</sequence>
<accession>A0A1T4MBM6</accession>
<feature type="coiled-coil region" evidence="8">
    <location>
        <begin position="147"/>
        <end position="174"/>
    </location>
</feature>
<keyword evidence="5" id="KW-0812">Transmembrane</keyword>
<evidence type="ECO:0000256" key="7">
    <source>
        <dbReference type="ARBA" id="ARBA00023237"/>
    </source>
</evidence>
<dbReference type="Pfam" id="PF02321">
    <property type="entry name" value="OEP"/>
    <property type="match status" value="2"/>
</dbReference>
<proteinExistence type="inferred from homology"/>
<dbReference type="GO" id="GO:0009279">
    <property type="term" value="C:cell outer membrane"/>
    <property type="evidence" value="ECO:0007669"/>
    <property type="project" value="UniProtKB-SubCell"/>
</dbReference>
<dbReference type="PANTHER" id="PTHR30026">
    <property type="entry name" value="OUTER MEMBRANE PROTEIN TOLC"/>
    <property type="match status" value="1"/>
</dbReference>
<evidence type="ECO:0000256" key="5">
    <source>
        <dbReference type="ARBA" id="ARBA00022692"/>
    </source>
</evidence>
<organism evidence="10 11">
    <name type="scientific">Chitinophaga eiseniae</name>
    <dbReference type="NCBI Taxonomy" id="634771"/>
    <lineage>
        <taxon>Bacteria</taxon>
        <taxon>Pseudomonadati</taxon>
        <taxon>Bacteroidota</taxon>
        <taxon>Chitinophagia</taxon>
        <taxon>Chitinophagales</taxon>
        <taxon>Chitinophagaceae</taxon>
        <taxon>Chitinophaga</taxon>
    </lineage>
</organism>
<dbReference type="STRING" id="634771.SAMN04488128_1011042"/>
<feature type="signal peptide" evidence="9">
    <location>
        <begin position="1"/>
        <end position="20"/>
    </location>
</feature>
<keyword evidence="4" id="KW-1134">Transmembrane beta strand</keyword>
<dbReference type="Proteomes" id="UP000190367">
    <property type="component" value="Unassembled WGS sequence"/>
</dbReference>
<protein>
    <submittedName>
        <fullName evidence="10">Outer membrane protein TolC</fullName>
    </submittedName>
</protein>
<keyword evidence="7" id="KW-0998">Cell outer membrane</keyword>
<dbReference type="SUPFAM" id="SSF56954">
    <property type="entry name" value="Outer membrane efflux proteins (OEP)"/>
    <property type="match status" value="1"/>
</dbReference>
<dbReference type="PANTHER" id="PTHR30026:SF20">
    <property type="entry name" value="OUTER MEMBRANE PROTEIN TOLC"/>
    <property type="match status" value="1"/>
</dbReference>
<dbReference type="RefSeq" id="WP_078667669.1">
    <property type="nucleotide sequence ID" value="NZ_FUWZ01000001.1"/>
</dbReference>
<keyword evidence="3" id="KW-0813">Transport</keyword>
<evidence type="ECO:0000256" key="8">
    <source>
        <dbReference type="SAM" id="Coils"/>
    </source>
</evidence>
<dbReference type="Gene3D" id="1.20.1600.10">
    <property type="entry name" value="Outer membrane efflux proteins (OEP)"/>
    <property type="match status" value="1"/>
</dbReference>
<keyword evidence="6" id="KW-0472">Membrane</keyword>
<gene>
    <name evidence="10" type="ORF">SAMN04488128_1011042</name>
</gene>
<keyword evidence="8" id="KW-0175">Coiled coil</keyword>
<dbReference type="GO" id="GO:1990281">
    <property type="term" value="C:efflux pump complex"/>
    <property type="evidence" value="ECO:0007669"/>
    <property type="project" value="TreeGrafter"/>
</dbReference>
<dbReference type="GO" id="GO:0015288">
    <property type="term" value="F:porin activity"/>
    <property type="evidence" value="ECO:0007669"/>
    <property type="project" value="TreeGrafter"/>
</dbReference>
<dbReference type="AlphaFoldDB" id="A0A1T4MBM6"/>
<comment type="similarity">
    <text evidence="2">Belongs to the outer membrane factor (OMF) (TC 1.B.17) family.</text>
</comment>
<comment type="subcellular location">
    <subcellularLocation>
        <location evidence="1">Cell outer membrane</location>
    </subcellularLocation>
</comment>